<organism evidence="7 8">
    <name type="scientific">Heliocybe sulcata</name>
    <dbReference type="NCBI Taxonomy" id="5364"/>
    <lineage>
        <taxon>Eukaryota</taxon>
        <taxon>Fungi</taxon>
        <taxon>Dikarya</taxon>
        <taxon>Basidiomycota</taxon>
        <taxon>Agaricomycotina</taxon>
        <taxon>Agaricomycetes</taxon>
        <taxon>Gloeophyllales</taxon>
        <taxon>Gloeophyllaceae</taxon>
        <taxon>Heliocybe</taxon>
    </lineage>
</organism>
<dbReference type="GO" id="GO:0004197">
    <property type="term" value="F:cysteine-type endopeptidase activity"/>
    <property type="evidence" value="ECO:0007669"/>
    <property type="project" value="InterPro"/>
</dbReference>
<feature type="region of interest" description="Disordered" evidence="5">
    <location>
        <begin position="924"/>
        <end position="1017"/>
    </location>
</feature>
<protein>
    <recommendedName>
        <fullName evidence="2">separase</fullName>
        <ecNumber evidence="2">3.4.22.49</ecNumber>
    </recommendedName>
</protein>
<feature type="compositionally biased region" description="Basic and acidic residues" evidence="5">
    <location>
        <begin position="1229"/>
        <end position="1250"/>
    </location>
</feature>
<evidence type="ECO:0000259" key="6">
    <source>
        <dbReference type="PROSITE" id="PS51700"/>
    </source>
</evidence>
<dbReference type="Gene3D" id="1.25.40.10">
    <property type="entry name" value="Tetratricopeptide repeat domain"/>
    <property type="match status" value="1"/>
</dbReference>
<dbReference type="PANTHER" id="PTHR12792:SF0">
    <property type="entry name" value="SEPARIN"/>
    <property type="match status" value="1"/>
</dbReference>
<accession>A0A5C3MUG7</accession>
<dbReference type="EC" id="3.4.22.49" evidence="2"/>
<evidence type="ECO:0000256" key="5">
    <source>
        <dbReference type="SAM" id="MobiDB-lite"/>
    </source>
</evidence>
<evidence type="ECO:0000256" key="4">
    <source>
        <dbReference type="ARBA" id="ARBA00022829"/>
    </source>
</evidence>
<evidence type="ECO:0000256" key="2">
    <source>
        <dbReference type="ARBA" id="ARBA00012489"/>
    </source>
</evidence>
<keyword evidence="3" id="KW-0378">Hydrolase</keyword>
<evidence type="ECO:0000256" key="3">
    <source>
        <dbReference type="ARBA" id="ARBA00022801"/>
    </source>
</evidence>
<feature type="compositionally biased region" description="Polar residues" evidence="5">
    <location>
        <begin position="1"/>
        <end position="14"/>
    </location>
</feature>
<reference evidence="7 8" key="1">
    <citation type="journal article" date="2019" name="Nat. Ecol. Evol.">
        <title>Megaphylogeny resolves global patterns of mushroom evolution.</title>
        <authorList>
            <person name="Varga T."/>
            <person name="Krizsan K."/>
            <person name="Foldi C."/>
            <person name="Dima B."/>
            <person name="Sanchez-Garcia M."/>
            <person name="Sanchez-Ramirez S."/>
            <person name="Szollosi G.J."/>
            <person name="Szarkandi J.G."/>
            <person name="Papp V."/>
            <person name="Albert L."/>
            <person name="Andreopoulos W."/>
            <person name="Angelini C."/>
            <person name="Antonin V."/>
            <person name="Barry K.W."/>
            <person name="Bougher N.L."/>
            <person name="Buchanan P."/>
            <person name="Buyck B."/>
            <person name="Bense V."/>
            <person name="Catcheside P."/>
            <person name="Chovatia M."/>
            <person name="Cooper J."/>
            <person name="Damon W."/>
            <person name="Desjardin D."/>
            <person name="Finy P."/>
            <person name="Geml J."/>
            <person name="Haridas S."/>
            <person name="Hughes K."/>
            <person name="Justo A."/>
            <person name="Karasinski D."/>
            <person name="Kautmanova I."/>
            <person name="Kiss B."/>
            <person name="Kocsube S."/>
            <person name="Kotiranta H."/>
            <person name="LaButti K.M."/>
            <person name="Lechner B.E."/>
            <person name="Liimatainen K."/>
            <person name="Lipzen A."/>
            <person name="Lukacs Z."/>
            <person name="Mihaltcheva S."/>
            <person name="Morgado L.N."/>
            <person name="Niskanen T."/>
            <person name="Noordeloos M.E."/>
            <person name="Ohm R.A."/>
            <person name="Ortiz-Santana B."/>
            <person name="Ovrebo C."/>
            <person name="Racz N."/>
            <person name="Riley R."/>
            <person name="Savchenko A."/>
            <person name="Shiryaev A."/>
            <person name="Soop K."/>
            <person name="Spirin V."/>
            <person name="Szebenyi C."/>
            <person name="Tomsovsky M."/>
            <person name="Tulloss R.E."/>
            <person name="Uehling J."/>
            <person name="Grigoriev I.V."/>
            <person name="Vagvolgyi C."/>
            <person name="Papp T."/>
            <person name="Martin F.M."/>
            <person name="Miettinen O."/>
            <person name="Hibbett D.S."/>
            <person name="Nagy L.G."/>
        </authorList>
    </citation>
    <scope>NUCLEOTIDE SEQUENCE [LARGE SCALE GENOMIC DNA]</scope>
    <source>
        <strain evidence="7 8">OMC1185</strain>
    </source>
</reference>
<feature type="domain" description="Peptidase C50" evidence="6">
    <location>
        <begin position="1947"/>
        <end position="2044"/>
    </location>
</feature>
<dbReference type="PANTHER" id="PTHR12792">
    <property type="entry name" value="EXTRA SPINDLE POLES 1-RELATED"/>
    <property type="match status" value="1"/>
</dbReference>
<sequence length="2136" mass="235547">MPPVQTTRPRTASTRAFKVKATTPVATTPSADELADKLASGLIISQDSKGKRRIPTATTRDERSAAMRVVNEASQGLSSAVQAGWKASSSSKVRSAGKTIAGPWSVFTINKTVQTAEEFLQKLRILNPEDMDVERVAMSMAGKLVNLEMYSCAAGLLRDTRPRFVSHCTSLISPNPSGETWADDLPEEFRLLCLPLPSSPFVDPDLLNLISTYLLYSLIITSNSVLLSDSASSVDSLPDILFDKPTLLAWIPGLSSLSTKHLDSIYTRAFTSLVKSSTLCSGHPAVLLRVRVYALLCLLHTSPGTVAPDTLWDQATKFFTAFAKSIQGTSRKRVPKQEESDAISLVCSSFSLLASCAEKRSCSTSLLTGRGFTQCGEYCMNVATRTGDLALVERISSALQGCRASSSPEPQAESAPSAPDRGPSPESRTETPRPKHASRKEKQDRLVESARITAALTGITTYLENVASQEPIPKDCFHRIQEVSAVVPKCGRFIAASGNEDESDEQRTSAKVRRALEKLRRAAAKIVDGSTHPNLDAPCKQGLNGLLVDIVAVLEHALEQGNVSTEILTPAFETLFMLARCSLSISNPDTHTTAYEFLARGRRILSYCSSSSPDLDEATHANYVRCVSGAFYNMAGTLYQANRHASAMRFLQPGCELGTEALRLRSEVRGIDVEPKQEESWRQLQEQMHKRWELLGVCYSKIGERKLACDAFIQCIRAFSFSGVAFVQLAKSGPSGSVFEGTKDTKQLGTIIDRVTYAATCELFRGPGDVSLRLALSSHDSDVVGAVLERQIAGLDGSRWKEGVPKVIKGLLDDALAVYEPRSRPIRRARVLLRCMEAWYYQNDVTTARHADEVGEEIAALLSREDFGQDTGLVRFASQYLASARMWQALHVHRLGDPRGITAISRLLEEACDVLKPLANPVGHASPAKAKSPVVAKKVVPSRPTRTVVKRTTGRRVAASRTARQDPATPPKLRKGAQAAPRTAKQELGTPPKPRKALGAPSTNTPQTMPSHPVPSGESVNVFDDFDKFFALLEMAAQLLGLLGQVPARVQILNAMRRLAERHASDNRDGYVKACVDLAHEYVKLGKIRKAGRIYGQALTVVRSQQASEEAAILFLLRYAESLALADNVLRSSTSYCEAVGLQEALHLEEKGLATYEWVKMRVGQLERAAIACSVFSAIQYARDDPSASVKGLLQSLRLWNRALESLARFQPPPPSPKTSTEDNPFDMTDVKEALPSPSDEKPRQPRRQPCRDGLEWRITHGLLATLFALTQAYFSRGSAREAEYFADQALDLARALNAPVPVGRALARKGEVQLHLTHLTEGCENLTQASDCLTDVLGPEAADIRRLRGDYHRLSAKPEDAQQLYDDATATLEQLEKAFAGMDDQSAEARRYSLTYGKSAAEDSSLKEALVPGLLASVLRQQVWLLRKEGDDRYEELLQRFLSLPPSAEIKAEEVALMSRLTLLDVYNRFRADMFLSSLAESAISIPMGTLSGKRTTLSPAAQDVLSTLANSEKLFWSGLSIISRRGQVSHVRNAVLTLALVRAFQTSLGRAGSDAVLAAGLLDHSSAVSLRRELLETIDGKFIESGHLEDLQWSTVTPNGSPLQQSRTRKVQRLFARLDFGEDESDSFEDPELKKYWAAVGDRCRANKPDIENLTISSTKSLPPNWSIINISLAEDKSVMFVSRRSADCQPLLFCLPLGGRRDADEDEHLSFDGAIHELREIIRLSDEGTRQAAMVKQSQEKAARVAWWAERSALDNRLRELLENIEFCWLGAFKRQNITPEILASFRASLDKVFQNGGKLKDKKQKNQVRLDDSILECFCALSPQCRDEELEDLVYFVLDFYQLHGAQVAVAEVDVDQVAVDLRLVLEEYSPKLQPVDEDEHLFLVLDKNVHQIPWESLPILRGRSVSRIPSGEFLLDRLDYVNLRRGAAGDDDKTSDRVVVDPRKAYYVLNPSGDLKATEGRFRDWVTDMREVGWDGIVGRQPSELEFANALSSQDLVIYFGHGGGEQYVRSHKIKHLKRCAVTMLWGCSSGALRDMGDFDPIGTPYNYMLAGCPTLVANLWDVTDRDIDKFSQAVFDKLDLTLDGVKNRKSGKNKRQEVSVVQAVAESRVACKLKYLTGAAPVVYGIPFYL</sequence>
<evidence type="ECO:0000313" key="7">
    <source>
        <dbReference type="EMBL" id="TFK48944.1"/>
    </source>
</evidence>
<keyword evidence="8" id="KW-1185">Reference proteome</keyword>
<dbReference type="GO" id="GO:0005634">
    <property type="term" value="C:nucleus"/>
    <property type="evidence" value="ECO:0007669"/>
    <property type="project" value="InterPro"/>
</dbReference>
<dbReference type="GO" id="GO:0005737">
    <property type="term" value="C:cytoplasm"/>
    <property type="evidence" value="ECO:0007669"/>
    <property type="project" value="TreeGrafter"/>
</dbReference>
<evidence type="ECO:0000256" key="1">
    <source>
        <dbReference type="ARBA" id="ARBA00000451"/>
    </source>
</evidence>
<dbReference type="EMBL" id="ML213517">
    <property type="protein sequence ID" value="TFK48944.1"/>
    <property type="molecule type" value="Genomic_DNA"/>
</dbReference>
<proteinExistence type="predicted"/>
<feature type="region of interest" description="Disordered" evidence="5">
    <location>
        <begin position="1"/>
        <end position="24"/>
    </location>
</feature>
<dbReference type="GO" id="GO:0044732">
    <property type="term" value="C:mitotic spindle pole body"/>
    <property type="evidence" value="ECO:0007669"/>
    <property type="project" value="TreeGrafter"/>
</dbReference>
<dbReference type="GO" id="GO:0006508">
    <property type="term" value="P:proteolysis"/>
    <property type="evidence" value="ECO:0007669"/>
    <property type="project" value="InterPro"/>
</dbReference>
<feature type="compositionally biased region" description="Polar residues" evidence="5">
    <location>
        <begin position="1001"/>
        <end position="1010"/>
    </location>
</feature>
<comment type="catalytic activity">
    <reaction evidence="1">
        <text>All bonds known to be hydrolyzed by this endopeptidase have arginine in P1 and an acidic residue in P4. P6 is often occupied by an acidic residue or by a hydroxy-amino-acid residue, the phosphorylation of which enhances cleavage.</text>
        <dbReference type="EC" id="3.4.22.49"/>
    </reaction>
</comment>
<dbReference type="InterPro" id="IPR005314">
    <property type="entry name" value="Peptidase_C50"/>
</dbReference>
<feature type="region of interest" description="Disordered" evidence="5">
    <location>
        <begin position="402"/>
        <end position="446"/>
    </location>
</feature>
<dbReference type="GO" id="GO:0051307">
    <property type="term" value="P:meiotic chromosome separation"/>
    <property type="evidence" value="ECO:0007669"/>
    <property type="project" value="TreeGrafter"/>
</dbReference>
<feature type="compositionally biased region" description="Low complexity" evidence="5">
    <location>
        <begin position="925"/>
        <end position="947"/>
    </location>
</feature>
<gene>
    <name evidence="7" type="ORF">OE88DRAFT_1737166</name>
</gene>
<dbReference type="Pfam" id="PF03568">
    <property type="entry name" value="Separin_C"/>
    <property type="match status" value="1"/>
</dbReference>
<dbReference type="InterPro" id="IPR030397">
    <property type="entry name" value="SEPARIN_core_dom"/>
</dbReference>
<dbReference type="PROSITE" id="PS51700">
    <property type="entry name" value="SEPARIN"/>
    <property type="match status" value="1"/>
</dbReference>
<feature type="compositionally biased region" description="Low complexity" evidence="5">
    <location>
        <begin position="404"/>
        <end position="419"/>
    </location>
</feature>
<evidence type="ECO:0000313" key="8">
    <source>
        <dbReference type="Proteomes" id="UP000305948"/>
    </source>
</evidence>
<dbReference type="InterPro" id="IPR011990">
    <property type="entry name" value="TPR-like_helical_dom_sf"/>
</dbReference>
<dbReference type="SUPFAM" id="SSF48452">
    <property type="entry name" value="TPR-like"/>
    <property type="match status" value="2"/>
</dbReference>
<feature type="region of interest" description="Disordered" evidence="5">
    <location>
        <begin position="1208"/>
        <end position="1250"/>
    </location>
</feature>
<dbReference type="GO" id="GO:0072686">
    <property type="term" value="C:mitotic spindle"/>
    <property type="evidence" value="ECO:0007669"/>
    <property type="project" value="TreeGrafter"/>
</dbReference>
<dbReference type="Proteomes" id="UP000305948">
    <property type="component" value="Unassembled WGS sequence"/>
</dbReference>
<keyword evidence="4" id="KW-0159">Chromosome partition</keyword>
<name>A0A5C3MUG7_9AGAM</name>
<dbReference type="OrthoDB" id="10255632at2759"/>
<dbReference type="STRING" id="5364.A0A5C3MUG7"/>